<organism evidence="13">
    <name type="scientific">Campylobacter jejuni</name>
    <dbReference type="NCBI Taxonomy" id="197"/>
    <lineage>
        <taxon>Bacteria</taxon>
        <taxon>Pseudomonadati</taxon>
        <taxon>Campylobacterota</taxon>
        <taxon>Epsilonproteobacteria</taxon>
        <taxon>Campylobacterales</taxon>
        <taxon>Campylobacteraceae</taxon>
        <taxon>Campylobacter</taxon>
    </lineage>
</organism>
<dbReference type="SUPFAM" id="SSF55979">
    <property type="entry name" value="DNA clamp"/>
    <property type="match status" value="1"/>
</dbReference>
<evidence type="ECO:0000256" key="9">
    <source>
        <dbReference type="ARBA" id="ARBA00023125"/>
    </source>
</evidence>
<keyword evidence="5" id="KW-0808">Transferase</keyword>
<proteinExistence type="inferred from homology"/>
<keyword evidence="8" id="KW-0239">DNA-directed DNA polymerase</keyword>
<evidence type="ECO:0000256" key="5">
    <source>
        <dbReference type="ARBA" id="ARBA00022679"/>
    </source>
</evidence>
<comment type="caution">
    <text evidence="13">The sequence shown here is derived from an EMBL/GenBank/DDBJ whole genome shotgun (WGS) entry which is preliminary data.</text>
</comment>
<reference evidence="13" key="1">
    <citation type="submission" date="2019-10" db="EMBL/GenBank/DDBJ databases">
        <authorList>
            <consortium name="NARMS: The National Antimicrobial Resistance Monitoring System"/>
        </authorList>
    </citation>
    <scope>NUCLEOTIDE SEQUENCE</scope>
    <source>
        <strain evidence="13">FSIS21925702</strain>
    </source>
</reference>
<dbReference type="CDD" id="cd00140">
    <property type="entry name" value="beta_clamp"/>
    <property type="match status" value="1"/>
</dbReference>
<sequence length="138" mass="16029">LIAKNENFEFFTKLINDKFPDYEKVIPKTFKQELSFSTEDFIDSLKKISVVTEKMKLHFNKDKIIFEGISLDNMEAKTELEIQTGVSEEFNLTIKIKYLLDFLTSIEEEKFTLSVNEPNSAFIVKSQGLSMIIMPMIL</sequence>
<name>A0A6C7WFI3_CAMJU</name>
<evidence type="ECO:0000256" key="8">
    <source>
        <dbReference type="ARBA" id="ARBA00022932"/>
    </source>
</evidence>
<evidence type="ECO:0000313" key="13">
    <source>
        <dbReference type="EMBL" id="EDH7412982.1"/>
    </source>
</evidence>
<dbReference type="GO" id="GO:0003887">
    <property type="term" value="F:DNA-directed DNA polymerase activity"/>
    <property type="evidence" value="ECO:0007669"/>
    <property type="project" value="UniProtKB-KW"/>
</dbReference>
<keyword evidence="9" id="KW-0238">DNA-binding</keyword>
<dbReference type="GO" id="GO:0009360">
    <property type="term" value="C:DNA polymerase III complex"/>
    <property type="evidence" value="ECO:0007669"/>
    <property type="project" value="InterPro"/>
</dbReference>
<evidence type="ECO:0000256" key="3">
    <source>
        <dbReference type="ARBA" id="ARBA00021035"/>
    </source>
</evidence>
<keyword evidence="4" id="KW-0963">Cytoplasm</keyword>
<dbReference type="AlphaFoldDB" id="A0A6C7WFI3"/>
<dbReference type="GO" id="GO:0003677">
    <property type="term" value="F:DNA binding"/>
    <property type="evidence" value="ECO:0007669"/>
    <property type="project" value="UniProtKB-KW"/>
</dbReference>
<evidence type="ECO:0000256" key="6">
    <source>
        <dbReference type="ARBA" id="ARBA00022695"/>
    </source>
</evidence>
<feature type="domain" description="DNA polymerase III beta sliding clamp C-terminal" evidence="12">
    <location>
        <begin position="24"/>
        <end position="136"/>
    </location>
</feature>
<evidence type="ECO:0000256" key="7">
    <source>
        <dbReference type="ARBA" id="ARBA00022705"/>
    </source>
</evidence>
<evidence type="ECO:0000256" key="10">
    <source>
        <dbReference type="ARBA" id="ARBA00030988"/>
    </source>
</evidence>
<evidence type="ECO:0000256" key="2">
    <source>
        <dbReference type="ARBA" id="ARBA00010752"/>
    </source>
</evidence>
<dbReference type="InterPro" id="IPR046938">
    <property type="entry name" value="DNA_clamp_sf"/>
</dbReference>
<protein>
    <recommendedName>
        <fullName evidence="3">Beta sliding clamp</fullName>
    </recommendedName>
    <alternativeName>
        <fullName evidence="11">Beta-clamp processivity factor</fullName>
    </alternativeName>
    <alternativeName>
        <fullName evidence="10">DNA polymerase III beta sliding clamp subunit</fullName>
    </alternativeName>
</protein>
<feature type="non-terminal residue" evidence="13">
    <location>
        <position position="1"/>
    </location>
</feature>
<dbReference type="GO" id="GO:0005737">
    <property type="term" value="C:cytoplasm"/>
    <property type="evidence" value="ECO:0007669"/>
    <property type="project" value="UniProtKB-SubCell"/>
</dbReference>
<comment type="similarity">
    <text evidence="2">Belongs to the beta sliding clamp family.</text>
</comment>
<dbReference type="PANTHER" id="PTHR30478:SF0">
    <property type="entry name" value="BETA SLIDING CLAMP"/>
    <property type="match status" value="1"/>
</dbReference>
<keyword evidence="7" id="KW-0235">DNA replication</keyword>
<dbReference type="InterPro" id="IPR001001">
    <property type="entry name" value="DNA_polIII_beta"/>
</dbReference>
<evidence type="ECO:0000256" key="11">
    <source>
        <dbReference type="ARBA" id="ARBA00033276"/>
    </source>
</evidence>
<dbReference type="EMBL" id="AAMIQP010000131">
    <property type="protein sequence ID" value="EDH7412982.1"/>
    <property type="molecule type" value="Genomic_DNA"/>
</dbReference>
<keyword evidence="6" id="KW-0548">Nucleotidyltransferase</keyword>
<evidence type="ECO:0000256" key="4">
    <source>
        <dbReference type="ARBA" id="ARBA00022490"/>
    </source>
</evidence>
<evidence type="ECO:0000259" key="12">
    <source>
        <dbReference type="Pfam" id="PF02768"/>
    </source>
</evidence>
<dbReference type="GO" id="GO:0006271">
    <property type="term" value="P:DNA strand elongation involved in DNA replication"/>
    <property type="evidence" value="ECO:0007669"/>
    <property type="project" value="TreeGrafter"/>
</dbReference>
<dbReference type="PANTHER" id="PTHR30478">
    <property type="entry name" value="DNA POLYMERASE III SUBUNIT BETA"/>
    <property type="match status" value="1"/>
</dbReference>
<evidence type="ECO:0000256" key="1">
    <source>
        <dbReference type="ARBA" id="ARBA00004496"/>
    </source>
</evidence>
<dbReference type="Gene3D" id="3.10.150.10">
    <property type="entry name" value="DNA Polymerase III, subunit A, domain 2"/>
    <property type="match status" value="1"/>
</dbReference>
<dbReference type="GO" id="GO:0008408">
    <property type="term" value="F:3'-5' exonuclease activity"/>
    <property type="evidence" value="ECO:0007669"/>
    <property type="project" value="InterPro"/>
</dbReference>
<comment type="subcellular location">
    <subcellularLocation>
        <location evidence="1">Cytoplasm</location>
    </subcellularLocation>
</comment>
<gene>
    <name evidence="13" type="ORF">GD389_07915</name>
</gene>
<dbReference type="Pfam" id="PF02768">
    <property type="entry name" value="DNA_pol3_beta_3"/>
    <property type="match status" value="1"/>
</dbReference>
<dbReference type="InterPro" id="IPR022635">
    <property type="entry name" value="DNA_polIII_beta_C"/>
</dbReference>
<accession>A0A6C7WFI3</accession>